<dbReference type="InterPro" id="IPR046960">
    <property type="entry name" value="PPR_At4g14850-like_plant"/>
</dbReference>
<dbReference type="Gene3D" id="1.25.40.10">
    <property type="entry name" value="Tetratricopeptide repeat domain"/>
    <property type="match status" value="4"/>
</dbReference>
<dbReference type="Pfam" id="PF12854">
    <property type="entry name" value="PPR_1"/>
    <property type="match status" value="1"/>
</dbReference>
<dbReference type="FunFam" id="1.25.40.10:FF:000031">
    <property type="entry name" value="Pentatricopeptide repeat-containing protein mitochondrial"/>
    <property type="match status" value="1"/>
</dbReference>
<gene>
    <name evidence="3" type="ORF">L1049_027435</name>
</gene>
<dbReference type="AlphaFoldDB" id="A0AAP0RIS2"/>
<dbReference type="InterPro" id="IPR002885">
    <property type="entry name" value="PPR_rpt"/>
</dbReference>
<evidence type="ECO:0000313" key="3">
    <source>
        <dbReference type="EMBL" id="KAK9277878.1"/>
    </source>
</evidence>
<feature type="repeat" description="PPR" evidence="2">
    <location>
        <begin position="305"/>
        <end position="339"/>
    </location>
</feature>
<evidence type="ECO:0008006" key="5">
    <source>
        <dbReference type="Google" id="ProtNLM"/>
    </source>
</evidence>
<dbReference type="NCBIfam" id="TIGR00756">
    <property type="entry name" value="PPR"/>
    <property type="match status" value="4"/>
</dbReference>
<dbReference type="PANTHER" id="PTHR47926:SF412">
    <property type="entry name" value="PENTATRICOPEPTIDE REPEAT-CONTAINING PROTEIN"/>
    <property type="match status" value="1"/>
</dbReference>
<feature type="repeat" description="PPR" evidence="2">
    <location>
        <begin position="407"/>
        <end position="441"/>
    </location>
</feature>
<name>A0AAP0RIS2_LIQFO</name>
<feature type="repeat" description="PPR" evidence="2">
    <location>
        <begin position="274"/>
        <end position="304"/>
    </location>
</feature>
<dbReference type="FunFam" id="1.25.40.10:FF:000090">
    <property type="entry name" value="Pentatricopeptide repeat-containing protein, chloroplastic"/>
    <property type="match status" value="1"/>
</dbReference>
<dbReference type="Pfam" id="PF20431">
    <property type="entry name" value="E_motif"/>
    <property type="match status" value="1"/>
</dbReference>
<protein>
    <recommendedName>
        <fullName evidence="5">Pentatricopeptide repeat-containing protein</fullName>
    </recommendedName>
</protein>
<dbReference type="EMBL" id="JBBPBK010000009">
    <property type="protein sequence ID" value="KAK9277878.1"/>
    <property type="molecule type" value="Genomic_DNA"/>
</dbReference>
<keyword evidence="4" id="KW-1185">Reference proteome</keyword>
<dbReference type="GO" id="GO:0009451">
    <property type="term" value="P:RNA modification"/>
    <property type="evidence" value="ECO:0007669"/>
    <property type="project" value="InterPro"/>
</dbReference>
<dbReference type="Pfam" id="PF01535">
    <property type="entry name" value="PPR"/>
    <property type="match status" value="4"/>
</dbReference>
<evidence type="ECO:0000256" key="1">
    <source>
        <dbReference type="ARBA" id="ARBA00022737"/>
    </source>
</evidence>
<sequence length="589" mass="65802">MPPHINLSNPHIIKTISHQIKPKLPQLPLAVPTAQYPFLDIPSLLQKCKNKGQLLQIHAHMITTGLIHNPPIASKLVASFASIPIPRTTSIARSIADRADGLDTYTWNTIIRGYLDGKEPMETILVYSHVRRKGLEVDTYTLLYVVKACGLMRGILEGEGIHGLISKLGFVSQVIIRTALLQMYALFDKLHSVQQLFEETPQRDFVMWNALISTYAQRNCPYKVLGVSHDMVSNGVRLNGVAAVSIVSACSSLGTLRVGKAVHSYVMKKLVDLDVYVYNALIDMYSKCGSLLNAHHVFQIMPVRNVVSWTSMINGYSDHNSPNEALALFKEMESDNIRPDEITMLGVVSMCSKLGSFELGEWIDYFVEKNGFVKRSVPIANALIDMHSKCGNIKKACQIFDGMLEKTLVSWTTMIQGLAMHGHGVPALVRFTQMQIEGLKPDNIVFLSILSACSHAGLVDEGRKCFYSMIKDYHMEPWMEHYGCMVDLLCRAGLVNEAFEFVENMPIKPDMIVWRMLVGACQSQGNISLATQVMNHLGQLGPKNSEDYLLLSNLYAAMAEWDNVKEVRKEMRDRGVSKQDPASSLIEII</sequence>
<proteinExistence type="predicted"/>
<evidence type="ECO:0000313" key="4">
    <source>
        <dbReference type="Proteomes" id="UP001415857"/>
    </source>
</evidence>
<feature type="repeat" description="PPR" evidence="2">
    <location>
        <begin position="204"/>
        <end position="238"/>
    </location>
</feature>
<feature type="repeat" description="PPR" evidence="2">
    <location>
        <begin position="103"/>
        <end position="137"/>
    </location>
</feature>
<organism evidence="3 4">
    <name type="scientific">Liquidambar formosana</name>
    <name type="common">Formosan gum</name>
    <dbReference type="NCBI Taxonomy" id="63359"/>
    <lineage>
        <taxon>Eukaryota</taxon>
        <taxon>Viridiplantae</taxon>
        <taxon>Streptophyta</taxon>
        <taxon>Embryophyta</taxon>
        <taxon>Tracheophyta</taxon>
        <taxon>Spermatophyta</taxon>
        <taxon>Magnoliopsida</taxon>
        <taxon>eudicotyledons</taxon>
        <taxon>Gunneridae</taxon>
        <taxon>Pentapetalae</taxon>
        <taxon>Saxifragales</taxon>
        <taxon>Altingiaceae</taxon>
        <taxon>Liquidambar</taxon>
    </lineage>
</organism>
<dbReference type="GO" id="GO:0003723">
    <property type="term" value="F:RNA binding"/>
    <property type="evidence" value="ECO:0007669"/>
    <property type="project" value="InterPro"/>
</dbReference>
<evidence type="ECO:0000256" key="2">
    <source>
        <dbReference type="PROSITE-ProRule" id="PRU00708"/>
    </source>
</evidence>
<keyword evidence="1" id="KW-0677">Repeat</keyword>
<dbReference type="InterPro" id="IPR011990">
    <property type="entry name" value="TPR-like_helical_dom_sf"/>
</dbReference>
<dbReference type="InterPro" id="IPR046848">
    <property type="entry name" value="E_motif"/>
</dbReference>
<dbReference type="Proteomes" id="UP001415857">
    <property type="component" value="Unassembled WGS sequence"/>
</dbReference>
<reference evidence="3 4" key="1">
    <citation type="journal article" date="2024" name="Plant J.">
        <title>Genome sequences and population genomics reveal climatic adaptation and genomic divergence between two closely related sweetgum species.</title>
        <authorList>
            <person name="Xu W.Q."/>
            <person name="Ren C.Q."/>
            <person name="Zhang X.Y."/>
            <person name="Comes H.P."/>
            <person name="Liu X.H."/>
            <person name="Li Y.G."/>
            <person name="Kettle C.J."/>
            <person name="Jalonen R."/>
            <person name="Gaisberger H."/>
            <person name="Ma Y.Z."/>
            <person name="Qiu Y.X."/>
        </authorList>
    </citation>
    <scope>NUCLEOTIDE SEQUENCE [LARGE SCALE GENOMIC DNA]</scope>
    <source>
        <strain evidence="3">Hangzhou</strain>
    </source>
</reference>
<dbReference type="PROSITE" id="PS51375">
    <property type="entry name" value="PPR"/>
    <property type="match status" value="5"/>
</dbReference>
<comment type="caution">
    <text evidence="3">The sequence shown here is derived from an EMBL/GenBank/DDBJ whole genome shotgun (WGS) entry which is preliminary data.</text>
</comment>
<dbReference type="Pfam" id="PF13041">
    <property type="entry name" value="PPR_2"/>
    <property type="match status" value="1"/>
</dbReference>
<accession>A0AAP0RIS2</accession>
<dbReference type="PANTHER" id="PTHR47926">
    <property type="entry name" value="PENTATRICOPEPTIDE REPEAT-CONTAINING PROTEIN"/>
    <property type="match status" value="1"/>
</dbReference>
<dbReference type="Pfam" id="PF13812">
    <property type="entry name" value="PPR_3"/>
    <property type="match status" value="1"/>
</dbReference>